<dbReference type="Proteomes" id="UP000708148">
    <property type="component" value="Unassembled WGS sequence"/>
</dbReference>
<protein>
    <recommendedName>
        <fullName evidence="8">Peroxidase</fullName>
    </recommendedName>
</protein>
<dbReference type="GO" id="GO:0006979">
    <property type="term" value="P:response to oxidative stress"/>
    <property type="evidence" value="ECO:0007669"/>
    <property type="project" value="InterPro"/>
</dbReference>
<dbReference type="OrthoDB" id="823504at2759"/>
<dbReference type="InterPro" id="IPR010255">
    <property type="entry name" value="Haem_peroxidase_sf"/>
</dbReference>
<dbReference type="AlphaFoldDB" id="A0A8S1J175"/>
<sequence>MLALALALALAVLPASCQDNASLPAPPARPGEAPWTIVRSASLASDAQSVWSTIGDPGVFLKVAFKHITYSVESSYRGSSTFIVELPSGEEFFLDLKSTNETNRYHHFLVGGHTAGIFDGPSIEGSELFISITEASDNTFVNPVFSVAEVGWLADVSPKESEEKVNAVMDGLLRVQLDNLRVEFGAADCFDEGRAFHRSVSGVCNNMENVAWGTAFSPLRRLPVYDPLYADGRSAPSGTDISARFISNALCDAHEDDPDRDDARNEHLATDIFVFFGQFIDHDLDLSPTGLLGDSHQPLFTGGSAKFHDKMPIPVPLGDEFMPELRAMDFERAAWVREDNEAVTPRQHLNRLSSYLDLSQLYGTTHIRAGVLRAKSGGLLRTSAGDLLPFNGDGGPDSVGLSLANDPDASPEFYVGGDVRANENILLTSQHVLWLREHNRVAGALSQAFPEYGDEELFNTARAIVIAEYQSIIYNEWLPRLLGPGALPASEYEYDFTVDPSISTFFSTAAFRFGHSMVNKFLWVAADANSALGTAFGPTPTKTVPLRDAFFSPQAFRDAGTDGILLGAAWHLAPALDVKIVDDLRNFLFANLNDSPGQPNKDLAAFNIQRGRDMGLPPYNKAREAFGMAPVRSFAEITGDGRVARLLEEVYVEVDNVDAFIGGLAEEPVPGAMLGPLFFAAIEDQFKRLRDGDRLFYKNVDFGDELLQRYPPLQAVLEDRVTLADVISNNTNIPAAALTRADRTSVFDLKGLDPKVLVHSQGRRMLEVSS</sequence>
<proteinExistence type="predicted"/>
<comment type="caution">
    <text evidence="6">The sequence shown here is derived from an EMBL/GenBank/DDBJ whole genome shotgun (WGS) entry which is preliminary data.</text>
</comment>
<organism evidence="6 7">
    <name type="scientific">Ostreobium quekettii</name>
    <dbReference type="NCBI Taxonomy" id="121088"/>
    <lineage>
        <taxon>Eukaryota</taxon>
        <taxon>Viridiplantae</taxon>
        <taxon>Chlorophyta</taxon>
        <taxon>core chlorophytes</taxon>
        <taxon>Ulvophyceae</taxon>
        <taxon>TCBD clade</taxon>
        <taxon>Bryopsidales</taxon>
        <taxon>Ostreobineae</taxon>
        <taxon>Ostreobiaceae</taxon>
        <taxon>Ostreobium</taxon>
    </lineage>
</organism>
<dbReference type="Gene3D" id="1.10.640.10">
    <property type="entry name" value="Haem peroxidase domain superfamily, animal type"/>
    <property type="match status" value="1"/>
</dbReference>
<evidence type="ECO:0000256" key="5">
    <source>
        <dbReference type="SAM" id="SignalP"/>
    </source>
</evidence>
<dbReference type="GO" id="GO:0020037">
    <property type="term" value="F:heme binding"/>
    <property type="evidence" value="ECO:0007669"/>
    <property type="project" value="InterPro"/>
</dbReference>
<accession>A0A8S1J175</accession>
<dbReference type="PROSITE" id="PS50292">
    <property type="entry name" value="PEROXIDASE_3"/>
    <property type="match status" value="1"/>
</dbReference>
<feature type="signal peptide" evidence="5">
    <location>
        <begin position="1"/>
        <end position="17"/>
    </location>
</feature>
<keyword evidence="2" id="KW-0964">Secreted</keyword>
<comment type="subcellular location">
    <subcellularLocation>
        <location evidence="1">Secreted</location>
    </subcellularLocation>
</comment>
<evidence type="ECO:0000313" key="6">
    <source>
        <dbReference type="EMBL" id="CAD7701434.1"/>
    </source>
</evidence>
<dbReference type="PANTHER" id="PTHR11475:SF4">
    <property type="entry name" value="CHORION PEROXIDASE"/>
    <property type="match status" value="1"/>
</dbReference>
<reference evidence="6" key="1">
    <citation type="submission" date="2020-12" db="EMBL/GenBank/DDBJ databases">
        <authorList>
            <person name="Iha C."/>
        </authorList>
    </citation>
    <scope>NUCLEOTIDE SEQUENCE</scope>
</reference>
<dbReference type="GO" id="GO:0004601">
    <property type="term" value="F:peroxidase activity"/>
    <property type="evidence" value="ECO:0007669"/>
    <property type="project" value="InterPro"/>
</dbReference>
<name>A0A8S1J175_9CHLO</name>
<evidence type="ECO:0000256" key="2">
    <source>
        <dbReference type="ARBA" id="ARBA00022525"/>
    </source>
</evidence>
<evidence type="ECO:0008006" key="8">
    <source>
        <dbReference type="Google" id="ProtNLM"/>
    </source>
</evidence>
<keyword evidence="3" id="KW-0325">Glycoprotein</keyword>
<dbReference type="SUPFAM" id="SSF48113">
    <property type="entry name" value="Heme-dependent peroxidases"/>
    <property type="match status" value="1"/>
</dbReference>
<gene>
    <name evidence="6" type="ORF">OSTQU699_LOCUS6793</name>
</gene>
<dbReference type="PANTHER" id="PTHR11475">
    <property type="entry name" value="OXIDASE/PEROXIDASE"/>
    <property type="match status" value="1"/>
</dbReference>
<dbReference type="GO" id="GO:0046872">
    <property type="term" value="F:metal ion binding"/>
    <property type="evidence" value="ECO:0007669"/>
    <property type="project" value="UniProtKB-KW"/>
</dbReference>
<dbReference type="Pfam" id="PF03098">
    <property type="entry name" value="An_peroxidase"/>
    <property type="match status" value="1"/>
</dbReference>
<keyword evidence="4" id="KW-0349">Heme</keyword>
<dbReference type="EMBL" id="CAJHUC010001535">
    <property type="protein sequence ID" value="CAD7701434.1"/>
    <property type="molecule type" value="Genomic_DNA"/>
</dbReference>
<feature type="binding site" description="axial binding residue" evidence="4">
    <location>
        <position position="515"/>
    </location>
    <ligand>
        <name>heme b</name>
        <dbReference type="ChEBI" id="CHEBI:60344"/>
    </ligand>
    <ligandPart>
        <name>Fe</name>
        <dbReference type="ChEBI" id="CHEBI:18248"/>
    </ligandPart>
</feature>
<dbReference type="InterPro" id="IPR037120">
    <property type="entry name" value="Haem_peroxidase_sf_animal"/>
</dbReference>
<evidence type="ECO:0000313" key="7">
    <source>
        <dbReference type="Proteomes" id="UP000708148"/>
    </source>
</evidence>
<keyword evidence="4" id="KW-0479">Metal-binding</keyword>
<keyword evidence="4" id="KW-0408">Iron</keyword>
<feature type="chain" id="PRO_5035748216" description="Peroxidase" evidence="5">
    <location>
        <begin position="18"/>
        <end position="770"/>
    </location>
</feature>
<keyword evidence="7" id="KW-1185">Reference proteome</keyword>
<evidence type="ECO:0000256" key="1">
    <source>
        <dbReference type="ARBA" id="ARBA00004613"/>
    </source>
</evidence>
<dbReference type="GO" id="GO:0005576">
    <property type="term" value="C:extracellular region"/>
    <property type="evidence" value="ECO:0007669"/>
    <property type="project" value="UniProtKB-SubCell"/>
</dbReference>
<dbReference type="InterPro" id="IPR019791">
    <property type="entry name" value="Haem_peroxidase_animal"/>
</dbReference>
<keyword evidence="5" id="KW-0732">Signal</keyword>
<evidence type="ECO:0000256" key="3">
    <source>
        <dbReference type="ARBA" id="ARBA00023180"/>
    </source>
</evidence>
<evidence type="ECO:0000256" key="4">
    <source>
        <dbReference type="PIRSR" id="PIRSR619791-2"/>
    </source>
</evidence>
<dbReference type="PRINTS" id="PR00457">
    <property type="entry name" value="ANPEROXIDASE"/>
</dbReference>